<sequence>HEIPYVDLQIQFIGGSGMPKVDVVGSADPCFAAKLDGKLSFVGLKLKFWVKQNTLSPVWNEMWRVENIPSTADLRVEVVDKDEGATDDYIGKFALSVTPGTKEVEIEGTVFKIVRVTFWIKIESTPSQDKHHLQFPYLFDGAGRYSRHYSPTVGLLTNLNDARLYSTWKIFTKGVPLFFRDNFQPWNRKYKAVQSIFQGGPASLAVRSGIQAGHRLLYARDAGTAFSIIEDTKGVVELLHTGAQDDVSGGGLNAQRVKLAVYTYIISAEDASFRFSERGAAFFFHLRLAGGWQNFSDSTPDDAVKWEFMIDNNSVTYAPEKILLPEVKQLFEFNFPGLVVHGLDREDERLVESSRADALKWSGVKTDELQPHVKEGEVTMRRRVSESGQQEGRWRIILPSSKE</sequence>
<evidence type="ECO:0000259" key="2">
    <source>
        <dbReference type="PROSITE" id="PS50004"/>
    </source>
</evidence>
<dbReference type="Gene3D" id="2.60.40.150">
    <property type="entry name" value="C2 domain"/>
    <property type="match status" value="1"/>
</dbReference>
<accession>A0A0C9WTJ7</accession>
<dbReference type="AlphaFoldDB" id="A0A0C9WTJ7"/>
<dbReference type="OrthoDB" id="73919at2759"/>
<proteinExistence type="predicted"/>
<reference evidence="3 4" key="1">
    <citation type="submission" date="2014-04" db="EMBL/GenBank/DDBJ databases">
        <authorList>
            <consortium name="DOE Joint Genome Institute"/>
            <person name="Kuo A."/>
            <person name="Kohler A."/>
            <person name="Nagy L.G."/>
            <person name="Floudas D."/>
            <person name="Copeland A."/>
            <person name="Barry K.W."/>
            <person name="Cichocki N."/>
            <person name="Veneault-Fourrey C."/>
            <person name="LaButti K."/>
            <person name="Lindquist E.A."/>
            <person name="Lipzen A."/>
            <person name="Lundell T."/>
            <person name="Morin E."/>
            <person name="Murat C."/>
            <person name="Sun H."/>
            <person name="Tunlid A."/>
            <person name="Henrissat B."/>
            <person name="Grigoriev I.V."/>
            <person name="Hibbett D.S."/>
            <person name="Martin F."/>
            <person name="Nordberg H.P."/>
            <person name="Cantor M.N."/>
            <person name="Hua S.X."/>
        </authorList>
    </citation>
    <scope>NUCLEOTIDE SEQUENCE [LARGE SCALE GENOMIC DNA]</scope>
    <source>
        <strain evidence="3 4">LaAM-08-1</strain>
    </source>
</reference>
<evidence type="ECO:0000256" key="1">
    <source>
        <dbReference type="SAM" id="MobiDB-lite"/>
    </source>
</evidence>
<organism evidence="3 4">
    <name type="scientific">Laccaria amethystina LaAM-08-1</name>
    <dbReference type="NCBI Taxonomy" id="1095629"/>
    <lineage>
        <taxon>Eukaryota</taxon>
        <taxon>Fungi</taxon>
        <taxon>Dikarya</taxon>
        <taxon>Basidiomycota</taxon>
        <taxon>Agaricomycotina</taxon>
        <taxon>Agaricomycetes</taxon>
        <taxon>Agaricomycetidae</taxon>
        <taxon>Agaricales</taxon>
        <taxon>Agaricineae</taxon>
        <taxon>Hydnangiaceae</taxon>
        <taxon>Laccaria</taxon>
    </lineage>
</organism>
<dbReference type="EMBL" id="KN838986">
    <property type="protein sequence ID" value="KIJ91613.1"/>
    <property type="molecule type" value="Genomic_DNA"/>
</dbReference>
<reference evidence="4" key="2">
    <citation type="submission" date="2015-01" db="EMBL/GenBank/DDBJ databases">
        <title>Evolutionary Origins and Diversification of the Mycorrhizal Mutualists.</title>
        <authorList>
            <consortium name="DOE Joint Genome Institute"/>
            <consortium name="Mycorrhizal Genomics Consortium"/>
            <person name="Kohler A."/>
            <person name="Kuo A."/>
            <person name="Nagy L.G."/>
            <person name="Floudas D."/>
            <person name="Copeland A."/>
            <person name="Barry K.W."/>
            <person name="Cichocki N."/>
            <person name="Veneault-Fourrey C."/>
            <person name="LaButti K."/>
            <person name="Lindquist E.A."/>
            <person name="Lipzen A."/>
            <person name="Lundell T."/>
            <person name="Morin E."/>
            <person name="Murat C."/>
            <person name="Riley R."/>
            <person name="Ohm R."/>
            <person name="Sun H."/>
            <person name="Tunlid A."/>
            <person name="Henrissat B."/>
            <person name="Grigoriev I.V."/>
            <person name="Hibbett D.S."/>
            <person name="Martin F."/>
        </authorList>
    </citation>
    <scope>NUCLEOTIDE SEQUENCE [LARGE SCALE GENOMIC DNA]</scope>
    <source>
        <strain evidence="4">LaAM-08-1</strain>
    </source>
</reference>
<feature type="region of interest" description="Disordered" evidence="1">
    <location>
        <begin position="375"/>
        <end position="403"/>
    </location>
</feature>
<dbReference type="InterPro" id="IPR000008">
    <property type="entry name" value="C2_dom"/>
</dbReference>
<dbReference type="Pfam" id="PF00168">
    <property type="entry name" value="C2"/>
    <property type="match status" value="1"/>
</dbReference>
<dbReference type="PROSITE" id="PS50004">
    <property type="entry name" value="C2"/>
    <property type="match status" value="1"/>
</dbReference>
<dbReference type="SUPFAM" id="SSF49562">
    <property type="entry name" value="C2 domain (Calcium/lipid-binding domain, CaLB)"/>
    <property type="match status" value="1"/>
</dbReference>
<protein>
    <recommendedName>
        <fullName evidence="2">C2 domain-containing protein</fullName>
    </recommendedName>
</protein>
<evidence type="ECO:0000313" key="4">
    <source>
        <dbReference type="Proteomes" id="UP000054477"/>
    </source>
</evidence>
<name>A0A0C9WTJ7_9AGAR</name>
<feature type="domain" description="C2" evidence="2">
    <location>
        <begin position="1"/>
        <end position="110"/>
    </location>
</feature>
<dbReference type="CDD" id="cd00030">
    <property type="entry name" value="C2"/>
    <property type="match status" value="1"/>
</dbReference>
<dbReference type="Proteomes" id="UP000054477">
    <property type="component" value="Unassembled WGS sequence"/>
</dbReference>
<evidence type="ECO:0000313" key="3">
    <source>
        <dbReference type="EMBL" id="KIJ91613.1"/>
    </source>
</evidence>
<feature type="non-terminal residue" evidence="3">
    <location>
        <position position="1"/>
    </location>
</feature>
<dbReference type="HOGENOM" id="CLU_022666_0_1_1"/>
<feature type="non-terminal residue" evidence="3">
    <location>
        <position position="403"/>
    </location>
</feature>
<feature type="compositionally biased region" description="Basic and acidic residues" evidence="1">
    <location>
        <begin position="375"/>
        <end position="385"/>
    </location>
</feature>
<dbReference type="STRING" id="1095629.A0A0C9WTJ7"/>
<gene>
    <name evidence="3" type="ORF">K443DRAFT_685875</name>
</gene>
<keyword evidence="4" id="KW-1185">Reference proteome</keyword>
<dbReference type="InterPro" id="IPR035892">
    <property type="entry name" value="C2_domain_sf"/>
</dbReference>